<keyword evidence="2" id="KW-1185">Reference proteome</keyword>
<proteinExistence type="predicted"/>
<reference evidence="1 2" key="1">
    <citation type="submission" date="2017-11" db="EMBL/GenBank/DDBJ databases">
        <title>De-novo sequencing of pomegranate (Punica granatum L.) genome.</title>
        <authorList>
            <person name="Akparov Z."/>
            <person name="Amiraslanov A."/>
            <person name="Hajiyeva S."/>
            <person name="Abbasov M."/>
            <person name="Kaur K."/>
            <person name="Hamwieh A."/>
            <person name="Solovyev V."/>
            <person name="Salamov A."/>
            <person name="Braich B."/>
            <person name="Kosarev P."/>
            <person name="Mahmoud A."/>
            <person name="Hajiyev E."/>
            <person name="Babayeva S."/>
            <person name="Izzatullayeva V."/>
            <person name="Mammadov A."/>
            <person name="Mammadov A."/>
            <person name="Sharifova S."/>
            <person name="Ojaghi J."/>
            <person name="Eynullazada K."/>
            <person name="Bayramov B."/>
            <person name="Abdulazimova A."/>
            <person name="Shahmuradov I."/>
        </authorList>
    </citation>
    <scope>NUCLEOTIDE SEQUENCE [LARGE SCALE GENOMIC DNA]</scope>
    <source>
        <strain evidence="2">cv. AG2017</strain>
        <tissue evidence="1">Leaf</tissue>
    </source>
</reference>
<evidence type="ECO:0000313" key="1">
    <source>
        <dbReference type="EMBL" id="PKI54519.1"/>
    </source>
</evidence>
<name>A0A2I0JE71_PUNGR</name>
<gene>
    <name evidence="1" type="ORF">CRG98_025033</name>
</gene>
<dbReference type="AlphaFoldDB" id="A0A2I0JE71"/>
<dbReference type="EMBL" id="PGOL01001778">
    <property type="protein sequence ID" value="PKI54519.1"/>
    <property type="molecule type" value="Genomic_DNA"/>
</dbReference>
<protein>
    <submittedName>
        <fullName evidence="1">Uncharacterized protein</fullName>
    </submittedName>
</protein>
<comment type="caution">
    <text evidence="1">The sequence shown here is derived from an EMBL/GenBank/DDBJ whole genome shotgun (WGS) entry which is preliminary data.</text>
</comment>
<accession>A0A2I0JE71</accession>
<organism evidence="1 2">
    <name type="scientific">Punica granatum</name>
    <name type="common">Pomegranate</name>
    <dbReference type="NCBI Taxonomy" id="22663"/>
    <lineage>
        <taxon>Eukaryota</taxon>
        <taxon>Viridiplantae</taxon>
        <taxon>Streptophyta</taxon>
        <taxon>Embryophyta</taxon>
        <taxon>Tracheophyta</taxon>
        <taxon>Spermatophyta</taxon>
        <taxon>Magnoliopsida</taxon>
        <taxon>eudicotyledons</taxon>
        <taxon>Gunneridae</taxon>
        <taxon>Pentapetalae</taxon>
        <taxon>rosids</taxon>
        <taxon>malvids</taxon>
        <taxon>Myrtales</taxon>
        <taxon>Lythraceae</taxon>
        <taxon>Punica</taxon>
    </lineage>
</organism>
<sequence length="221" mass="24765">MDSLVRPRSTKAVKRKHKGKLKATVGINFIKELPFPLPIESRTRATGSLRPRASSSNPVFAKPCSLRPRRRVKRRKLELVAVGFFYCREEGLGGQRPRGSQRAAVRESERTTVRQRETAEVTHHASWQPFISRLVDLNQRPPSRVLPLDGGEVTAVLPSPLLYLHVVGSQGSSEETRIKDYKVGGDASGRISEDEKDSELCGSVLQRVFRLLEKFIADLVL</sequence>
<dbReference type="Proteomes" id="UP000233551">
    <property type="component" value="Unassembled WGS sequence"/>
</dbReference>
<evidence type="ECO:0000313" key="2">
    <source>
        <dbReference type="Proteomes" id="UP000233551"/>
    </source>
</evidence>